<dbReference type="SUPFAM" id="SSF53474">
    <property type="entry name" value="alpha/beta-Hydrolases"/>
    <property type="match status" value="1"/>
</dbReference>
<dbReference type="InterPro" id="IPR001031">
    <property type="entry name" value="Thioesterase"/>
</dbReference>
<proteinExistence type="inferred from homology"/>
<dbReference type="PANTHER" id="PTHR11487:SF0">
    <property type="entry name" value="S-ACYL FATTY ACID SYNTHASE THIOESTERASE, MEDIUM CHAIN"/>
    <property type="match status" value="1"/>
</dbReference>
<keyword evidence="6" id="KW-1185">Reference proteome</keyword>
<dbReference type="InterPro" id="IPR012223">
    <property type="entry name" value="TEII"/>
</dbReference>
<evidence type="ECO:0000313" key="5">
    <source>
        <dbReference type="Proteomes" id="UP000433575"/>
    </source>
</evidence>
<comment type="similarity">
    <text evidence="1">Belongs to the thioesterase family.</text>
</comment>
<dbReference type="Pfam" id="PF00975">
    <property type="entry name" value="Thioesterase"/>
    <property type="match status" value="1"/>
</dbReference>
<reference evidence="5 6" key="1">
    <citation type="journal article" date="2019" name="Nat. Med.">
        <title>A library of human gut bacterial isolates paired with longitudinal multiomics data enables mechanistic microbiome research.</title>
        <authorList>
            <person name="Poyet M."/>
            <person name="Groussin M."/>
            <person name="Gibbons S.M."/>
            <person name="Avila-Pacheco J."/>
            <person name="Jiang X."/>
            <person name="Kearney S.M."/>
            <person name="Perrotta A.R."/>
            <person name="Berdy B."/>
            <person name="Zhao S."/>
            <person name="Lieberman T.D."/>
            <person name="Swanson P.K."/>
            <person name="Smith M."/>
            <person name="Roesemann S."/>
            <person name="Alexander J.E."/>
            <person name="Rich S.A."/>
            <person name="Livny J."/>
            <person name="Vlamakis H."/>
            <person name="Clish C."/>
            <person name="Bullock K."/>
            <person name="Deik A."/>
            <person name="Scott J."/>
            <person name="Pierce K.A."/>
            <person name="Xavier R.J."/>
            <person name="Alm E.J."/>
        </authorList>
    </citation>
    <scope>NUCLEOTIDE SEQUENCE [LARGE SCALE GENOMIC DNA]</scope>
    <source>
        <strain evidence="3 5">BIOML-A4</strain>
        <strain evidence="4 6">BIOML-A5</strain>
    </source>
</reference>
<dbReference type="EMBL" id="WKPJ01000003">
    <property type="protein sequence ID" value="MSA88448.1"/>
    <property type="molecule type" value="Genomic_DNA"/>
</dbReference>
<feature type="domain" description="Thioesterase" evidence="2">
    <location>
        <begin position="27"/>
        <end position="250"/>
    </location>
</feature>
<dbReference type="Proteomes" id="UP000480929">
    <property type="component" value="Unassembled WGS sequence"/>
</dbReference>
<organism evidence="3 5">
    <name type="scientific">Holdemania massiliensis</name>
    <dbReference type="NCBI Taxonomy" id="1468449"/>
    <lineage>
        <taxon>Bacteria</taxon>
        <taxon>Bacillati</taxon>
        <taxon>Bacillota</taxon>
        <taxon>Erysipelotrichia</taxon>
        <taxon>Erysipelotrichales</taxon>
        <taxon>Erysipelotrichaceae</taxon>
        <taxon>Holdemania</taxon>
    </lineage>
</organism>
<name>A0A6N7S4K9_9FIRM</name>
<dbReference type="AlphaFoldDB" id="A0A6N7S4K9"/>
<dbReference type="Gene3D" id="3.40.50.1820">
    <property type="entry name" value="alpha/beta hydrolase"/>
    <property type="match status" value="1"/>
</dbReference>
<sequence>MKLERYYIKIWQHIINTSESNSNEMIQLFMLPYAGGDHASFNKILPYLNKNIEPVTIEYSGRGNRRKETFIKEYQKFLDDISVTINVLRRPDCPYALLGYSLGSAVVFDLLSKHRILGVPKHAFFCARGSLKVKTESQSYHLLSDTEFIKVIKDLGGIDDRILSNPRFLDIFMRPIKADYSIWGQYTHPDNNAKIPCNMSIIYSPQDPLSDNIEDWCEMTEKESHFYEIGNNHFFILQHYKELADIINRELESYEI</sequence>
<dbReference type="PANTHER" id="PTHR11487">
    <property type="entry name" value="THIOESTERASE"/>
    <property type="match status" value="1"/>
</dbReference>
<evidence type="ECO:0000313" key="6">
    <source>
        <dbReference type="Proteomes" id="UP000480929"/>
    </source>
</evidence>
<evidence type="ECO:0000313" key="3">
    <source>
        <dbReference type="EMBL" id="MSA88448.1"/>
    </source>
</evidence>
<evidence type="ECO:0000313" key="4">
    <source>
        <dbReference type="EMBL" id="MSC32578.1"/>
    </source>
</evidence>
<comment type="caution">
    <text evidence="3">The sequence shown here is derived from an EMBL/GenBank/DDBJ whole genome shotgun (WGS) entry which is preliminary data.</text>
</comment>
<protein>
    <recommendedName>
        <fullName evidence="2">Thioesterase domain-containing protein</fullName>
    </recommendedName>
</protein>
<accession>A0A6N7S4K9</accession>
<gene>
    <name evidence="4" type="ORF">GKD88_05530</name>
    <name evidence="3" type="ORF">GKE08_03830</name>
</gene>
<dbReference type="InterPro" id="IPR029058">
    <property type="entry name" value="AB_hydrolase_fold"/>
</dbReference>
<dbReference type="RefSeq" id="WP_154238011.1">
    <property type="nucleotide sequence ID" value="NZ_WKPK01000006.1"/>
</dbReference>
<dbReference type="OrthoDB" id="2213423at2"/>
<dbReference type="GO" id="GO:0008610">
    <property type="term" value="P:lipid biosynthetic process"/>
    <property type="evidence" value="ECO:0007669"/>
    <property type="project" value="TreeGrafter"/>
</dbReference>
<dbReference type="EMBL" id="WKPI01000006">
    <property type="protein sequence ID" value="MSC32578.1"/>
    <property type="molecule type" value="Genomic_DNA"/>
</dbReference>
<evidence type="ECO:0000259" key="2">
    <source>
        <dbReference type="Pfam" id="PF00975"/>
    </source>
</evidence>
<evidence type="ECO:0000256" key="1">
    <source>
        <dbReference type="ARBA" id="ARBA00007169"/>
    </source>
</evidence>
<dbReference type="Proteomes" id="UP000433575">
    <property type="component" value="Unassembled WGS sequence"/>
</dbReference>